<protein>
    <submittedName>
        <fullName evidence="1">Uncharacterized protein</fullName>
    </submittedName>
</protein>
<gene>
    <name evidence="1" type="ORF">C8N46_104253</name>
</gene>
<evidence type="ECO:0000313" key="2">
    <source>
        <dbReference type="Proteomes" id="UP000244090"/>
    </source>
</evidence>
<dbReference type="EMBL" id="QBKT01000004">
    <property type="protein sequence ID" value="PTX61610.1"/>
    <property type="molecule type" value="Genomic_DNA"/>
</dbReference>
<evidence type="ECO:0000313" key="1">
    <source>
        <dbReference type="EMBL" id="PTX61610.1"/>
    </source>
</evidence>
<name>A0A2T6BZX2_9FLAO</name>
<reference evidence="1 2" key="1">
    <citation type="submission" date="2018-04" db="EMBL/GenBank/DDBJ databases">
        <title>Genomic Encyclopedia of Archaeal and Bacterial Type Strains, Phase II (KMG-II): from individual species to whole genera.</title>
        <authorList>
            <person name="Goeker M."/>
        </authorList>
    </citation>
    <scope>NUCLEOTIDE SEQUENCE [LARGE SCALE GENOMIC DNA]</scope>
    <source>
        <strain evidence="1 2">DSM 25731</strain>
    </source>
</reference>
<dbReference type="AlphaFoldDB" id="A0A2T6BZX2"/>
<sequence>METEKQNSPNTDKITSLVKIINEHPDNLHQDYTPAVHELIDYGNEAIKAVLPLWNSDDIWERYRAQRVVEGVLQQKLGWKAGQGYPKDSNGEQQFLALWKANGNYNAEASEEERLASIQKWKDWLTENSKNGK</sequence>
<proteinExistence type="predicted"/>
<comment type="caution">
    <text evidence="1">The sequence shown here is derived from an EMBL/GenBank/DDBJ whole genome shotgun (WGS) entry which is preliminary data.</text>
</comment>
<accession>A0A2T6BZX2</accession>
<dbReference type="OrthoDB" id="9255711at2"/>
<dbReference type="Proteomes" id="UP000244090">
    <property type="component" value="Unassembled WGS sequence"/>
</dbReference>
<keyword evidence="2" id="KW-1185">Reference proteome</keyword>
<dbReference type="RefSeq" id="WP_108114827.1">
    <property type="nucleotide sequence ID" value="NZ_QBKT01000004.1"/>
</dbReference>
<organism evidence="1 2">
    <name type="scientific">Kordia periserrulae</name>
    <dbReference type="NCBI Taxonomy" id="701523"/>
    <lineage>
        <taxon>Bacteria</taxon>
        <taxon>Pseudomonadati</taxon>
        <taxon>Bacteroidota</taxon>
        <taxon>Flavobacteriia</taxon>
        <taxon>Flavobacteriales</taxon>
        <taxon>Flavobacteriaceae</taxon>
        <taxon>Kordia</taxon>
    </lineage>
</organism>